<keyword evidence="3" id="KW-0378">Hydrolase</keyword>
<dbReference type="PANTHER" id="PTHR43736">
    <property type="entry name" value="ADP-RIBOSE PYROPHOSPHATASE"/>
    <property type="match status" value="1"/>
</dbReference>
<evidence type="ECO:0000259" key="2">
    <source>
        <dbReference type="Pfam" id="PF21906"/>
    </source>
</evidence>
<dbReference type="Gene3D" id="3.90.79.10">
    <property type="entry name" value="Nucleoside Triphosphate Pyrophosphohydrolase"/>
    <property type="match status" value="1"/>
</dbReference>
<dbReference type="SUPFAM" id="SSF55811">
    <property type="entry name" value="Nudix"/>
    <property type="match status" value="1"/>
</dbReference>
<evidence type="ECO:0000313" key="4">
    <source>
        <dbReference type="Proteomes" id="UP000259211"/>
    </source>
</evidence>
<dbReference type="InterPro" id="IPR054105">
    <property type="entry name" value="WHD_NrtR"/>
</dbReference>
<proteinExistence type="predicted"/>
<feature type="region of interest" description="Disordered" evidence="1">
    <location>
        <begin position="1"/>
        <end position="20"/>
    </location>
</feature>
<dbReference type="InterPro" id="IPR036388">
    <property type="entry name" value="WH-like_DNA-bd_sf"/>
</dbReference>
<evidence type="ECO:0000256" key="1">
    <source>
        <dbReference type="SAM" id="MobiDB-lite"/>
    </source>
</evidence>
<dbReference type="GO" id="GO:0016787">
    <property type="term" value="F:hydrolase activity"/>
    <property type="evidence" value="ECO:0007669"/>
    <property type="project" value="UniProtKB-KW"/>
</dbReference>
<gene>
    <name evidence="3" type="ORF">CHT91_09360</name>
</gene>
<accession>A0A3E2DCQ8</accession>
<dbReference type="Pfam" id="PF21906">
    <property type="entry name" value="WHD_NrtR"/>
    <property type="match status" value="1"/>
</dbReference>
<dbReference type="SUPFAM" id="SSF46785">
    <property type="entry name" value="Winged helix' DNA-binding domain"/>
    <property type="match status" value="1"/>
</dbReference>
<dbReference type="AlphaFoldDB" id="A0A3E2DCQ8"/>
<dbReference type="InterPro" id="IPR036390">
    <property type="entry name" value="WH_DNA-bd_sf"/>
</dbReference>
<name>A0A3E2DCQ8_9ACTN</name>
<protein>
    <submittedName>
        <fullName evidence="3">NUDIX hydrolase</fullName>
    </submittedName>
</protein>
<dbReference type="EMBL" id="NOWI01000008">
    <property type="protein sequence ID" value="RFT43138.1"/>
    <property type="molecule type" value="Genomic_DNA"/>
</dbReference>
<comment type="caution">
    <text evidence="3">The sequence shown here is derived from an EMBL/GenBank/DDBJ whole genome shotgun (WGS) entry which is preliminary data.</text>
</comment>
<sequence length="250" mass="27371">MTTAHGDAGDSAPRPTYRDQRGVAKYRHEVLVVVVRVAGDDLEVVVKDRAREPFTGMPALPGGPLEVCETMEQAVVRHLKGLLDVSLLGHHEQLSTRSEPGRDPFERTVATTYLGLVAPGVEAGGGARWLPVRESVPMAFDHAQAVEEAVVRLRGKISYTNIAHALAPAEFTLAQLRDIYCACLGHDVDVTNLSRVLRRRGQIVKTGHLEESGERGGRPPATWTFTRHDYEVTDPFAVLRPASRDNLTGQ</sequence>
<dbReference type="Proteomes" id="UP000259211">
    <property type="component" value="Unassembled WGS sequence"/>
</dbReference>
<organism evidence="3 4">
    <name type="scientific">Cutibacterium avidum</name>
    <dbReference type="NCBI Taxonomy" id="33010"/>
    <lineage>
        <taxon>Bacteria</taxon>
        <taxon>Bacillati</taxon>
        <taxon>Actinomycetota</taxon>
        <taxon>Actinomycetes</taxon>
        <taxon>Propionibacteriales</taxon>
        <taxon>Propionibacteriaceae</taxon>
        <taxon>Cutibacterium</taxon>
    </lineage>
</organism>
<dbReference type="Gene3D" id="1.10.10.10">
    <property type="entry name" value="Winged helix-like DNA-binding domain superfamily/Winged helix DNA-binding domain"/>
    <property type="match status" value="1"/>
</dbReference>
<reference evidence="3 4" key="1">
    <citation type="submission" date="2017-07" db="EMBL/GenBank/DDBJ databases">
        <authorList>
            <person name="Sun Z.S."/>
            <person name="Albrecht U."/>
            <person name="Echele G."/>
            <person name="Lee C.C."/>
        </authorList>
    </citation>
    <scope>NUCLEOTIDE SEQUENCE [LARGE SCALE GENOMIC DNA]</scope>
    <source>
        <strain evidence="3 4">P16-029</strain>
    </source>
</reference>
<feature type="domain" description="NrtR DNA-binding winged helix" evidence="2">
    <location>
        <begin position="166"/>
        <end position="225"/>
    </location>
</feature>
<dbReference type="RefSeq" id="WP_117189556.1">
    <property type="nucleotide sequence ID" value="NZ_JAQDJS010000001.1"/>
</dbReference>
<dbReference type="CDD" id="cd18873">
    <property type="entry name" value="NUDIX_NadM_like"/>
    <property type="match status" value="1"/>
</dbReference>
<dbReference type="PANTHER" id="PTHR43736:SF4">
    <property type="entry name" value="SLR1690 PROTEIN"/>
    <property type="match status" value="1"/>
</dbReference>
<evidence type="ECO:0000313" key="3">
    <source>
        <dbReference type="EMBL" id="RFT43138.1"/>
    </source>
</evidence>
<dbReference type="InterPro" id="IPR015797">
    <property type="entry name" value="NUDIX_hydrolase-like_dom_sf"/>
</dbReference>